<evidence type="ECO:0000256" key="7">
    <source>
        <dbReference type="ARBA" id="ARBA00023180"/>
    </source>
</evidence>
<keyword evidence="7" id="KW-0325">Glycoprotein</keyword>
<organism evidence="12 14">
    <name type="scientific">Punica granatum</name>
    <name type="common">Pomegranate</name>
    <dbReference type="NCBI Taxonomy" id="22663"/>
    <lineage>
        <taxon>Eukaryota</taxon>
        <taxon>Viridiplantae</taxon>
        <taxon>Streptophyta</taxon>
        <taxon>Embryophyta</taxon>
        <taxon>Tracheophyta</taxon>
        <taxon>Spermatophyta</taxon>
        <taxon>Magnoliopsida</taxon>
        <taxon>eudicotyledons</taxon>
        <taxon>Gunneridae</taxon>
        <taxon>Pentapetalae</taxon>
        <taxon>rosids</taxon>
        <taxon>malvids</taxon>
        <taxon>Myrtales</taxon>
        <taxon>Lythraceae</taxon>
        <taxon>Punica</taxon>
    </lineage>
</organism>
<dbReference type="Gene3D" id="2.60.40.420">
    <property type="entry name" value="Cupredoxins - blue copper proteins"/>
    <property type="match status" value="1"/>
</dbReference>
<evidence type="ECO:0000256" key="5">
    <source>
        <dbReference type="ARBA" id="ARBA00023136"/>
    </source>
</evidence>
<evidence type="ECO:0000259" key="11">
    <source>
        <dbReference type="PROSITE" id="PS51485"/>
    </source>
</evidence>
<evidence type="ECO:0000313" key="13">
    <source>
        <dbReference type="EMBL" id="PKI33997.1"/>
    </source>
</evidence>
<evidence type="ECO:0000256" key="8">
    <source>
        <dbReference type="ARBA" id="ARBA00023288"/>
    </source>
</evidence>
<keyword evidence="6" id="KW-1015">Disulfide bond</keyword>
<dbReference type="AlphaFoldDB" id="A0A218XPU1"/>
<evidence type="ECO:0000256" key="9">
    <source>
        <dbReference type="ARBA" id="ARBA00035011"/>
    </source>
</evidence>
<proteinExistence type="inferred from homology"/>
<dbReference type="PANTHER" id="PTHR33021">
    <property type="entry name" value="BLUE COPPER PROTEIN"/>
    <property type="match status" value="1"/>
</dbReference>
<dbReference type="InterPro" id="IPR039391">
    <property type="entry name" value="Phytocyanin-like"/>
</dbReference>
<sequence>MASSLVSSLALVFLLLTISEAREMLVGGKAGAWKIPMSEDDSLNAWAASSRFRVGDSLVWKYDGEKDSVLQVTRDGYLSCNTTSPIEEYKGGNNTVKLERSGPHYFISGAEGHCEKGEKLIVVVLSQNHRRYTGISPAPSPAELEGPAVAPTSGAGSLKRGLGGLVAVGVLVLGFLF</sequence>
<keyword evidence="5" id="KW-0472">Membrane</keyword>
<dbReference type="FunFam" id="2.60.40.420:FF:000069">
    <property type="entry name" value="Early nodulin-like protein 1"/>
    <property type="match status" value="1"/>
</dbReference>
<comment type="subcellular location">
    <subcellularLocation>
        <location evidence="1">Cell membrane</location>
        <topology evidence="1">Lipid-anchor</topology>
        <topology evidence="1">GPI-anchor</topology>
    </subcellularLocation>
</comment>
<evidence type="ECO:0000313" key="15">
    <source>
        <dbReference type="Proteomes" id="UP000233551"/>
    </source>
</evidence>
<comment type="similarity">
    <text evidence="9">Belongs to the early nodulin-like (ENODL) family.</text>
</comment>
<dbReference type="GO" id="GO:0009055">
    <property type="term" value="F:electron transfer activity"/>
    <property type="evidence" value="ECO:0007669"/>
    <property type="project" value="InterPro"/>
</dbReference>
<dbReference type="GeneID" id="116189172"/>
<name>A0A218XPU1_PUNGR</name>
<dbReference type="EMBL" id="PGOL01006174">
    <property type="protein sequence ID" value="PKI33997.1"/>
    <property type="molecule type" value="Genomic_DNA"/>
</dbReference>
<feature type="domain" description="Phytocyanin" evidence="11">
    <location>
        <begin position="22"/>
        <end position="126"/>
    </location>
</feature>
<dbReference type="InterPro" id="IPR008972">
    <property type="entry name" value="Cupredoxin"/>
</dbReference>
<dbReference type="STRING" id="22663.A0A218XPU1"/>
<dbReference type="PANTHER" id="PTHR33021:SF197">
    <property type="entry name" value="EARLY NODULIN-LIKE PROTEIN 13"/>
    <property type="match status" value="1"/>
</dbReference>
<dbReference type="Proteomes" id="UP000197138">
    <property type="component" value="Unassembled WGS sequence"/>
</dbReference>
<reference evidence="12" key="2">
    <citation type="submission" date="2017-06" db="EMBL/GenBank/DDBJ databases">
        <title>The pomegranate genome and the genomics of punicalagin biosynthesis.</title>
        <authorList>
            <person name="Xu C."/>
        </authorList>
    </citation>
    <scope>NUCLEOTIDE SEQUENCE [LARGE SCALE GENOMIC DNA]</scope>
    <source>
        <tissue evidence="12">Fresh leaf</tissue>
    </source>
</reference>
<keyword evidence="8" id="KW-0449">Lipoprotein</keyword>
<comment type="caution">
    <text evidence="12">The sequence shown here is derived from an EMBL/GenBank/DDBJ whole genome shotgun (WGS) entry which is preliminary data.</text>
</comment>
<feature type="chain" id="PRO_5014072007" description="Phytocyanin domain-containing protein" evidence="10">
    <location>
        <begin position="22"/>
        <end position="177"/>
    </location>
</feature>
<dbReference type="GO" id="GO:0005886">
    <property type="term" value="C:plasma membrane"/>
    <property type="evidence" value="ECO:0007669"/>
    <property type="project" value="UniProtKB-SubCell"/>
</dbReference>
<reference evidence="14" key="1">
    <citation type="journal article" date="2017" name="Plant J.">
        <title>The pomegranate (Punica granatum L.) genome and the genomics of punicalagin biosynthesis.</title>
        <authorList>
            <person name="Qin G."/>
            <person name="Xu C."/>
            <person name="Ming R."/>
            <person name="Tang H."/>
            <person name="Guyot R."/>
            <person name="Kramer E.M."/>
            <person name="Hu Y."/>
            <person name="Yi X."/>
            <person name="Qi Y."/>
            <person name="Xu X."/>
            <person name="Gao Z."/>
            <person name="Pan H."/>
            <person name="Jian J."/>
            <person name="Tian Y."/>
            <person name="Yue Z."/>
            <person name="Xu Y."/>
        </authorList>
    </citation>
    <scope>NUCLEOTIDE SEQUENCE [LARGE SCALE GENOMIC DNA]</scope>
    <source>
        <strain evidence="14">cv. Dabenzi</strain>
    </source>
</reference>
<evidence type="ECO:0000313" key="12">
    <source>
        <dbReference type="EMBL" id="OWM86808.1"/>
    </source>
</evidence>
<evidence type="ECO:0000256" key="6">
    <source>
        <dbReference type="ARBA" id="ARBA00023157"/>
    </source>
</evidence>
<evidence type="ECO:0000256" key="10">
    <source>
        <dbReference type="SAM" id="SignalP"/>
    </source>
</evidence>
<evidence type="ECO:0000256" key="3">
    <source>
        <dbReference type="ARBA" id="ARBA00022622"/>
    </source>
</evidence>
<keyword evidence="4 10" id="KW-0732">Signal</keyword>
<dbReference type="InterPro" id="IPR041846">
    <property type="entry name" value="ENL_dom"/>
</dbReference>
<keyword evidence="3" id="KW-0336">GPI-anchor</keyword>
<dbReference type="GO" id="GO:0098552">
    <property type="term" value="C:side of membrane"/>
    <property type="evidence" value="ECO:0007669"/>
    <property type="project" value="UniProtKB-KW"/>
</dbReference>
<dbReference type="SUPFAM" id="SSF49503">
    <property type="entry name" value="Cupredoxins"/>
    <property type="match status" value="1"/>
</dbReference>
<evidence type="ECO:0000256" key="2">
    <source>
        <dbReference type="ARBA" id="ARBA00022475"/>
    </source>
</evidence>
<dbReference type="OrthoDB" id="1937044at2759"/>
<keyword evidence="15" id="KW-1185">Reference proteome</keyword>
<keyword evidence="2" id="KW-1003">Cell membrane</keyword>
<dbReference type="PROSITE" id="PS51485">
    <property type="entry name" value="PHYTOCYANIN"/>
    <property type="match status" value="1"/>
</dbReference>
<evidence type="ECO:0000256" key="1">
    <source>
        <dbReference type="ARBA" id="ARBA00004609"/>
    </source>
</evidence>
<dbReference type="EMBL" id="MTKT01001080">
    <property type="protein sequence ID" value="OWM86808.1"/>
    <property type="molecule type" value="Genomic_DNA"/>
</dbReference>
<dbReference type="Proteomes" id="UP000233551">
    <property type="component" value="Unassembled WGS sequence"/>
</dbReference>
<feature type="signal peptide" evidence="10">
    <location>
        <begin position="1"/>
        <end position="21"/>
    </location>
</feature>
<dbReference type="InterPro" id="IPR003245">
    <property type="entry name" value="Phytocyanin_dom"/>
</dbReference>
<dbReference type="Pfam" id="PF02298">
    <property type="entry name" value="Cu_bind_like"/>
    <property type="match status" value="1"/>
</dbReference>
<evidence type="ECO:0000256" key="4">
    <source>
        <dbReference type="ARBA" id="ARBA00022729"/>
    </source>
</evidence>
<protein>
    <recommendedName>
        <fullName evidence="11">Phytocyanin domain-containing protein</fullName>
    </recommendedName>
</protein>
<reference evidence="13 15" key="3">
    <citation type="submission" date="2017-11" db="EMBL/GenBank/DDBJ databases">
        <title>De-novo sequencing of pomegranate (Punica granatum L.) genome.</title>
        <authorList>
            <person name="Akparov Z."/>
            <person name="Amiraslanov A."/>
            <person name="Hajiyeva S."/>
            <person name="Abbasov M."/>
            <person name="Kaur K."/>
            <person name="Hamwieh A."/>
            <person name="Solovyev V."/>
            <person name="Salamov A."/>
            <person name="Braich B."/>
            <person name="Kosarev P."/>
            <person name="Mahmoud A."/>
            <person name="Hajiyev E."/>
            <person name="Babayeva S."/>
            <person name="Izzatullayeva V."/>
            <person name="Mammadov A."/>
            <person name="Mammadov A."/>
            <person name="Sharifova S."/>
            <person name="Ojaghi J."/>
            <person name="Eynullazada K."/>
            <person name="Bayramov B."/>
            <person name="Abdulazimova A."/>
            <person name="Shahmuradov I."/>
        </authorList>
    </citation>
    <scope>NUCLEOTIDE SEQUENCE [LARGE SCALE GENOMIC DNA]</scope>
    <source>
        <strain evidence="13">AG2017</strain>
        <strain evidence="15">cv. AG2017</strain>
        <tissue evidence="13">Leaf</tissue>
    </source>
</reference>
<accession>A0A218XPU1</accession>
<gene>
    <name evidence="12" type="ORF">CDL15_Pgr015844</name>
    <name evidence="13" type="ORF">CRG98_045615</name>
</gene>
<evidence type="ECO:0000313" key="14">
    <source>
        <dbReference type="Proteomes" id="UP000197138"/>
    </source>
</evidence>
<dbReference type="CDD" id="cd11019">
    <property type="entry name" value="OsENODL1_like"/>
    <property type="match status" value="1"/>
</dbReference>